<accession>A0A173SAE9</accession>
<reference evidence="1 2" key="1">
    <citation type="submission" date="2015-09" db="EMBL/GenBank/DDBJ databases">
        <authorList>
            <consortium name="Pathogen Informatics"/>
        </authorList>
    </citation>
    <scope>NUCLEOTIDE SEQUENCE [LARGE SCALE GENOMIC DNA]</scope>
    <source>
        <strain evidence="1 2">2789STDY5834961</strain>
    </source>
</reference>
<sequence>MKRRSELRRAPDEIDNMLESHYAALEKDKPSEQAIEDFKRKPHYADPYEYWRKKQEE</sequence>
<organism evidence="1 2">
    <name type="scientific">Dorea longicatena</name>
    <dbReference type="NCBI Taxonomy" id="88431"/>
    <lineage>
        <taxon>Bacteria</taxon>
        <taxon>Bacillati</taxon>
        <taxon>Bacillota</taxon>
        <taxon>Clostridia</taxon>
        <taxon>Lachnospirales</taxon>
        <taxon>Lachnospiraceae</taxon>
        <taxon>Dorea</taxon>
    </lineage>
</organism>
<proteinExistence type="predicted"/>
<dbReference type="EMBL" id="CYXO01000004">
    <property type="protein sequence ID" value="CUM87230.1"/>
    <property type="molecule type" value="Genomic_DNA"/>
</dbReference>
<name>A0A173SAE9_9FIRM</name>
<dbReference type="RefSeq" id="WP_155515149.1">
    <property type="nucleotide sequence ID" value="NZ_CYXO01000004.1"/>
</dbReference>
<gene>
    <name evidence="1" type="ORF">ERS852573_00916</name>
</gene>
<evidence type="ECO:0000313" key="2">
    <source>
        <dbReference type="Proteomes" id="UP000095597"/>
    </source>
</evidence>
<evidence type="ECO:0000313" key="1">
    <source>
        <dbReference type="EMBL" id="CUM87230.1"/>
    </source>
</evidence>
<dbReference type="AlphaFoldDB" id="A0A173SAE9"/>
<protein>
    <submittedName>
        <fullName evidence="1">Uncharacterized protein</fullName>
    </submittedName>
</protein>
<dbReference type="Proteomes" id="UP000095597">
    <property type="component" value="Unassembled WGS sequence"/>
</dbReference>